<name>A0A098R0R3_9SPIO</name>
<dbReference type="InterPro" id="IPR046853">
    <property type="entry name" value="PilZN3"/>
</dbReference>
<dbReference type="Proteomes" id="UP000029692">
    <property type="component" value="Unassembled WGS sequence"/>
</dbReference>
<protein>
    <submittedName>
        <fullName evidence="3">Pilus assembly protein PilZ</fullName>
    </submittedName>
</protein>
<reference evidence="3 4" key="1">
    <citation type="submission" date="2014-05" db="EMBL/GenBank/DDBJ databases">
        <title>De novo Genome Sequence of Spirocheata sp.</title>
        <authorList>
            <person name="Shivani Y."/>
            <person name="Subhash Y."/>
            <person name="Tushar L."/>
            <person name="Sasikala C."/>
            <person name="Ramana C.V."/>
        </authorList>
    </citation>
    <scope>NUCLEOTIDE SEQUENCE [LARGE SCALE GENOMIC DNA]</scope>
    <source>
        <strain evidence="3 4">JC230</strain>
    </source>
</reference>
<accession>A0A098R0R3</accession>
<evidence type="ECO:0000259" key="1">
    <source>
        <dbReference type="Pfam" id="PF07238"/>
    </source>
</evidence>
<dbReference type="AlphaFoldDB" id="A0A098R0R3"/>
<organism evidence="3 4">
    <name type="scientific">Spirochaeta lutea</name>
    <dbReference type="NCBI Taxonomy" id="1480694"/>
    <lineage>
        <taxon>Bacteria</taxon>
        <taxon>Pseudomonadati</taxon>
        <taxon>Spirochaetota</taxon>
        <taxon>Spirochaetia</taxon>
        <taxon>Spirochaetales</taxon>
        <taxon>Spirochaetaceae</taxon>
        <taxon>Spirochaeta</taxon>
    </lineage>
</organism>
<feature type="domain" description="PilZN3" evidence="2">
    <location>
        <begin position="7"/>
        <end position="142"/>
    </location>
</feature>
<feature type="domain" description="PilZ" evidence="1">
    <location>
        <begin position="146"/>
        <end position="248"/>
    </location>
</feature>
<dbReference type="Pfam" id="PF07238">
    <property type="entry name" value="PilZ"/>
    <property type="match status" value="1"/>
</dbReference>
<dbReference type="Pfam" id="PF20424">
    <property type="entry name" value="PilZN3"/>
    <property type="match status" value="1"/>
</dbReference>
<gene>
    <name evidence="3" type="ORF">DC28_02645</name>
</gene>
<dbReference type="eggNOG" id="ENOG502ZPJT">
    <property type="taxonomic scope" value="Bacteria"/>
</dbReference>
<evidence type="ECO:0000313" key="3">
    <source>
        <dbReference type="EMBL" id="KGE73574.1"/>
    </source>
</evidence>
<evidence type="ECO:0000313" key="4">
    <source>
        <dbReference type="Proteomes" id="UP000029692"/>
    </source>
</evidence>
<dbReference type="SUPFAM" id="SSF141371">
    <property type="entry name" value="PilZ domain-like"/>
    <property type="match status" value="1"/>
</dbReference>
<dbReference type="EMBL" id="JNUP01000023">
    <property type="protein sequence ID" value="KGE73574.1"/>
    <property type="molecule type" value="Genomic_DNA"/>
</dbReference>
<dbReference type="InterPro" id="IPR009875">
    <property type="entry name" value="PilZ_domain"/>
</dbReference>
<dbReference type="STRING" id="1480694.DC28_02645"/>
<evidence type="ECO:0000259" key="2">
    <source>
        <dbReference type="Pfam" id="PF20424"/>
    </source>
</evidence>
<keyword evidence="4" id="KW-1185">Reference proteome</keyword>
<proteinExistence type="predicted"/>
<dbReference type="GO" id="GO:0035438">
    <property type="term" value="F:cyclic-di-GMP binding"/>
    <property type="evidence" value="ECO:0007669"/>
    <property type="project" value="InterPro"/>
</dbReference>
<sequence>MSVITSQQIAKYYSDFQNVDVTFTKDVIRATLLYAKNVQIRCLGYQWPVLLYSSSMSSAKVIANIKGPLKEVTSKAKNMVQLRFSFIQKEKTDPITFFINSKIVSFVPYNKDQPDLNFINLVYTNRPPDELIYRLGTLLEANASFQQRREERIPATPETLSALGIDPKNVLLTIEHIPRRCIIRDLSFSGMKVIIMGFAQFLVNKPATIKLGLTEQDGSVSLSGKVIRFEQVQGRKDLAAFAIQFDEKAIPAEYKLRISNFLKTIKKSKPQE</sequence>
<comment type="caution">
    <text evidence="3">The sequence shown here is derived from an EMBL/GenBank/DDBJ whole genome shotgun (WGS) entry which is preliminary data.</text>
</comment>
<dbReference type="RefSeq" id="WP_037545446.1">
    <property type="nucleotide sequence ID" value="NZ_JNUP01000023.1"/>
</dbReference>
<dbReference type="OrthoDB" id="350778at2"/>